<proteinExistence type="predicted"/>
<dbReference type="GO" id="GO:0016746">
    <property type="term" value="F:acyltransferase activity"/>
    <property type="evidence" value="ECO:0007669"/>
    <property type="project" value="UniProtKB-KW"/>
</dbReference>
<comment type="caution">
    <text evidence="2">The sequence shown here is derived from an EMBL/GenBank/DDBJ whole genome shotgun (WGS) entry which is preliminary data.</text>
</comment>
<evidence type="ECO:0000313" key="2">
    <source>
        <dbReference type="EMBL" id="MEP0817760.1"/>
    </source>
</evidence>
<keyword evidence="2" id="KW-0012">Acyltransferase</keyword>
<feature type="domain" description="LRAT" evidence="1">
    <location>
        <begin position="2"/>
        <end position="89"/>
    </location>
</feature>
<dbReference type="EMBL" id="JAMPKM010000006">
    <property type="protein sequence ID" value="MEP0817760.1"/>
    <property type="molecule type" value="Genomic_DNA"/>
</dbReference>
<dbReference type="Pfam" id="PF04970">
    <property type="entry name" value="LRAT"/>
    <property type="match status" value="1"/>
</dbReference>
<sequence length="98" mass="11137">MKKGDHIYVDRGSCKQHGIYVGEDLVVYWTDQDSKSGQLCRVSLAEFTQGANSKVRKYACRCIDREKTIKKAETRLKEKSLNINLLIARTSLFIVGLV</sequence>
<dbReference type="Gene3D" id="3.90.1720.10">
    <property type="entry name" value="endopeptidase domain like (from Nostoc punctiforme)"/>
    <property type="match status" value="1"/>
</dbReference>
<protein>
    <submittedName>
        <fullName evidence="2">Lecithin retinol acyltransferase family protein</fullName>
    </submittedName>
</protein>
<keyword evidence="2" id="KW-0808">Transferase</keyword>
<dbReference type="Proteomes" id="UP001464891">
    <property type="component" value="Unassembled WGS sequence"/>
</dbReference>
<dbReference type="RefSeq" id="WP_190434482.1">
    <property type="nucleotide sequence ID" value="NZ_JAMPKM010000006.1"/>
</dbReference>
<accession>A0ABV0J9H4</accession>
<name>A0ABV0J9H4_9CYAN</name>
<reference evidence="2 3" key="1">
    <citation type="submission" date="2022-04" db="EMBL/GenBank/DDBJ databases">
        <title>Positive selection, recombination, and allopatry shape intraspecific diversity of widespread and dominant cyanobacteria.</title>
        <authorList>
            <person name="Wei J."/>
            <person name="Shu W."/>
            <person name="Hu C."/>
        </authorList>
    </citation>
    <scope>NUCLEOTIDE SEQUENCE [LARGE SCALE GENOMIC DNA]</scope>
    <source>
        <strain evidence="2 3">GB2-A4</strain>
    </source>
</reference>
<organism evidence="2 3">
    <name type="scientific">Trichocoleus desertorum GB2-A4</name>
    <dbReference type="NCBI Taxonomy" id="2933944"/>
    <lineage>
        <taxon>Bacteria</taxon>
        <taxon>Bacillati</taxon>
        <taxon>Cyanobacteriota</taxon>
        <taxon>Cyanophyceae</taxon>
        <taxon>Leptolyngbyales</taxon>
        <taxon>Trichocoleusaceae</taxon>
        <taxon>Trichocoleus</taxon>
    </lineage>
</organism>
<gene>
    <name evidence="2" type="ORF">NC998_11715</name>
</gene>
<evidence type="ECO:0000259" key="1">
    <source>
        <dbReference type="Pfam" id="PF04970"/>
    </source>
</evidence>
<keyword evidence="3" id="KW-1185">Reference proteome</keyword>
<evidence type="ECO:0000313" key="3">
    <source>
        <dbReference type="Proteomes" id="UP001464891"/>
    </source>
</evidence>
<dbReference type="InterPro" id="IPR007053">
    <property type="entry name" value="LRAT_dom"/>
</dbReference>